<gene>
    <name evidence="4" type="primary">rpsO</name>
    <name evidence="7" type="ORF">EIP75_03260</name>
</gene>
<name>A0A426VG55_9BURK</name>
<evidence type="ECO:0000256" key="2">
    <source>
        <dbReference type="ARBA" id="ARBA00023274"/>
    </source>
</evidence>
<keyword evidence="4 6" id="KW-0694">RNA-binding</keyword>
<dbReference type="GO" id="GO:0022627">
    <property type="term" value="C:cytosolic small ribosomal subunit"/>
    <property type="evidence" value="ECO:0007669"/>
    <property type="project" value="TreeGrafter"/>
</dbReference>
<proteinExistence type="inferred from homology"/>
<dbReference type="GO" id="GO:0019843">
    <property type="term" value="F:rRNA binding"/>
    <property type="evidence" value="ECO:0007669"/>
    <property type="project" value="UniProtKB-UniRule"/>
</dbReference>
<evidence type="ECO:0000256" key="6">
    <source>
        <dbReference type="RuleBase" id="RU004524"/>
    </source>
</evidence>
<comment type="subunit">
    <text evidence="3 4">Part of the 30S ribosomal subunit. Forms a bridge to the 50S subunit in the 70S ribosome, contacting the 23S rRNA.</text>
</comment>
<sequence>MSVADLNKAEIVKSNARAANDTGSPEVQVALLTARINELTPHFKTHKKDHHGRRGLLRMVSRRRKLLDYLKSKDASRYVALIQKLGLRK</sequence>
<comment type="similarity">
    <text evidence="4 5">Belongs to the universal ribosomal protein uS15 family.</text>
</comment>
<reference evidence="7 8" key="1">
    <citation type="submission" date="2018-12" db="EMBL/GenBank/DDBJ databases">
        <title>The whole draft genome of Aquabacterium sp. SJQ9.</title>
        <authorList>
            <person name="Sun L."/>
            <person name="Gao X."/>
            <person name="Chen W."/>
            <person name="Huang K."/>
        </authorList>
    </citation>
    <scope>NUCLEOTIDE SEQUENCE [LARGE SCALE GENOMIC DNA]</scope>
    <source>
        <strain evidence="7 8">SJQ9</strain>
    </source>
</reference>
<dbReference type="Proteomes" id="UP000269265">
    <property type="component" value="Unassembled WGS sequence"/>
</dbReference>
<protein>
    <recommendedName>
        <fullName evidence="4">Small ribosomal subunit protein uS15</fullName>
    </recommendedName>
</protein>
<comment type="caution">
    <text evidence="7">The sequence shown here is derived from an EMBL/GenBank/DDBJ whole genome shotgun (WGS) entry which is preliminary data.</text>
</comment>
<dbReference type="EMBL" id="RSED01000002">
    <property type="protein sequence ID" value="RRS05892.1"/>
    <property type="molecule type" value="Genomic_DNA"/>
</dbReference>
<dbReference type="HAMAP" id="MF_01343_B">
    <property type="entry name" value="Ribosomal_uS15_B"/>
    <property type="match status" value="1"/>
</dbReference>
<evidence type="ECO:0000256" key="5">
    <source>
        <dbReference type="RuleBase" id="RU003919"/>
    </source>
</evidence>
<organism evidence="7 8">
    <name type="scientific">Aquabacterium soli</name>
    <dbReference type="NCBI Taxonomy" id="2493092"/>
    <lineage>
        <taxon>Bacteria</taxon>
        <taxon>Pseudomonadati</taxon>
        <taxon>Pseudomonadota</taxon>
        <taxon>Betaproteobacteria</taxon>
        <taxon>Burkholderiales</taxon>
        <taxon>Aquabacterium</taxon>
    </lineage>
</organism>
<dbReference type="InterPro" id="IPR009068">
    <property type="entry name" value="uS15_NS1_RNA-bd_sf"/>
</dbReference>
<evidence type="ECO:0000256" key="4">
    <source>
        <dbReference type="HAMAP-Rule" id="MF_01343"/>
    </source>
</evidence>
<keyword evidence="8" id="KW-1185">Reference proteome</keyword>
<keyword evidence="4 6" id="KW-0699">rRNA-binding</keyword>
<dbReference type="InterPro" id="IPR005290">
    <property type="entry name" value="Ribosomal_uS15_bac-type"/>
</dbReference>
<dbReference type="RefSeq" id="WP_125241799.1">
    <property type="nucleotide sequence ID" value="NZ_RSED01000002.1"/>
</dbReference>
<accession>A0A426VG55</accession>
<evidence type="ECO:0000256" key="3">
    <source>
        <dbReference type="ARBA" id="ARBA00064542"/>
    </source>
</evidence>
<dbReference type="PROSITE" id="PS00362">
    <property type="entry name" value="RIBOSOMAL_S15"/>
    <property type="match status" value="1"/>
</dbReference>
<dbReference type="Gene3D" id="1.10.287.10">
    <property type="entry name" value="S15/NS1, RNA-binding"/>
    <property type="match status" value="1"/>
</dbReference>
<dbReference type="CDD" id="cd00353">
    <property type="entry name" value="Ribosomal_S15p_S13e"/>
    <property type="match status" value="1"/>
</dbReference>
<dbReference type="InterPro" id="IPR000589">
    <property type="entry name" value="Ribosomal_uS15"/>
</dbReference>
<dbReference type="OrthoDB" id="9799262at2"/>
<dbReference type="AlphaFoldDB" id="A0A426VG55"/>
<dbReference type="SMART" id="SM01387">
    <property type="entry name" value="Ribosomal_S15"/>
    <property type="match status" value="1"/>
</dbReference>
<dbReference type="GO" id="GO:0006412">
    <property type="term" value="P:translation"/>
    <property type="evidence" value="ECO:0007669"/>
    <property type="project" value="UniProtKB-UniRule"/>
</dbReference>
<dbReference type="FunFam" id="1.10.287.10:FF:000002">
    <property type="entry name" value="30S ribosomal protein S15"/>
    <property type="match status" value="1"/>
</dbReference>
<comment type="function">
    <text evidence="4 6">One of the primary rRNA binding proteins, it binds directly to 16S rRNA where it helps nucleate assembly of the platform of the 30S subunit by binding and bridging several RNA helices of the 16S rRNA.</text>
</comment>
<dbReference type="Gene3D" id="6.10.250.3130">
    <property type="match status" value="1"/>
</dbReference>
<evidence type="ECO:0000256" key="1">
    <source>
        <dbReference type="ARBA" id="ARBA00022980"/>
    </source>
</evidence>
<evidence type="ECO:0000313" key="8">
    <source>
        <dbReference type="Proteomes" id="UP000269265"/>
    </source>
</evidence>
<dbReference type="Pfam" id="PF00312">
    <property type="entry name" value="Ribosomal_S15"/>
    <property type="match status" value="1"/>
</dbReference>
<comment type="function">
    <text evidence="4">Forms an intersubunit bridge (bridge B4) with the 23S rRNA of the 50S subunit in the ribosome.</text>
</comment>
<dbReference type="PANTHER" id="PTHR23321">
    <property type="entry name" value="RIBOSOMAL PROTEIN S15, BACTERIAL AND ORGANELLAR"/>
    <property type="match status" value="1"/>
</dbReference>
<dbReference type="SUPFAM" id="SSF47060">
    <property type="entry name" value="S15/NS1 RNA-binding domain"/>
    <property type="match status" value="1"/>
</dbReference>
<dbReference type="NCBIfam" id="TIGR00952">
    <property type="entry name" value="S15_bact"/>
    <property type="match status" value="1"/>
</dbReference>
<dbReference type="GO" id="GO:0003735">
    <property type="term" value="F:structural constituent of ribosome"/>
    <property type="evidence" value="ECO:0007669"/>
    <property type="project" value="InterPro"/>
</dbReference>
<keyword evidence="2 4" id="KW-0687">Ribonucleoprotein</keyword>
<evidence type="ECO:0000313" key="7">
    <source>
        <dbReference type="EMBL" id="RRS05892.1"/>
    </source>
</evidence>
<dbReference type="PANTHER" id="PTHR23321:SF26">
    <property type="entry name" value="SMALL RIBOSOMAL SUBUNIT PROTEIN US15M"/>
    <property type="match status" value="1"/>
</dbReference>
<keyword evidence="1 4" id="KW-0689">Ribosomal protein</keyword>